<protein>
    <submittedName>
        <fullName evidence="11">Chemotaxis protein CheY</fullName>
    </submittedName>
</protein>
<dbReference type="PANTHER" id="PTHR45526:SF1">
    <property type="entry name" value="TRANSCRIPTIONAL REGULATORY PROTEIN DCUR-RELATED"/>
    <property type="match status" value="1"/>
</dbReference>
<dbReference type="RefSeq" id="WP_034323956.1">
    <property type="nucleotide sequence ID" value="NZ_JAVIKA010000010.1"/>
</dbReference>
<dbReference type="PIRSF" id="PIRSF006171">
    <property type="entry name" value="RR_citrat_malat"/>
    <property type="match status" value="1"/>
</dbReference>
<feature type="modified residue" description="4-aspartylphosphate" evidence="9">
    <location>
        <position position="56"/>
    </location>
</feature>
<keyword evidence="12" id="KW-1185">Reference proteome</keyword>
<organism evidence="11 12">
    <name type="scientific">Bacillus zhangzhouensis</name>
    <dbReference type="NCBI Taxonomy" id="1178540"/>
    <lineage>
        <taxon>Bacteria</taxon>
        <taxon>Bacillati</taxon>
        <taxon>Bacillota</taxon>
        <taxon>Bacilli</taxon>
        <taxon>Bacillales</taxon>
        <taxon>Bacillaceae</taxon>
        <taxon>Bacillus</taxon>
    </lineage>
</organism>
<evidence type="ECO:0000256" key="1">
    <source>
        <dbReference type="ARBA" id="ARBA00004496"/>
    </source>
</evidence>
<dbReference type="Proteomes" id="UP000028091">
    <property type="component" value="Unassembled WGS sequence"/>
</dbReference>
<gene>
    <name evidence="11" type="ORF">BA70_08905</name>
</gene>
<keyword evidence="7" id="KW-0010">Activator</keyword>
<dbReference type="SMART" id="SM00448">
    <property type="entry name" value="REC"/>
    <property type="match status" value="1"/>
</dbReference>
<dbReference type="Pfam" id="PF20714">
    <property type="entry name" value="HTH_64"/>
    <property type="match status" value="1"/>
</dbReference>
<name>A0A081L834_9BACI</name>
<accession>A0A081L834</accession>
<comment type="caution">
    <text evidence="11">The sequence shown here is derived from an EMBL/GenBank/DDBJ whole genome shotgun (WGS) entry which is preliminary data.</text>
</comment>
<feature type="domain" description="Response regulatory" evidence="10">
    <location>
        <begin position="5"/>
        <end position="121"/>
    </location>
</feature>
<dbReference type="GO" id="GO:0003677">
    <property type="term" value="F:DNA binding"/>
    <property type="evidence" value="ECO:0007669"/>
    <property type="project" value="UniProtKB-KW"/>
</dbReference>
<keyword evidence="5" id="KW-0805">Transcription regulation</keyword>
<comment type="subcellular location">
    <subcellularLocation>
        <location evidence="1">Cytoplasm</location>
    </subcellularLocation>
</comment>
<dbReference type="CDD" id="cd19925">
    <property type="entry name" value="REC_citrate_TCS"/>
    <property type="match status" value="1"/>
</dbReference>
<dbReference type="Gene3D" id="3.40.50.2300">
    <property type="match status" value="1"/>
</dbReference>
<keyword evidence="8" id="KW-0804">Transcription</keyword>
<evidence type="ECO:0000259" key="10">
    <source>
        <dbReference type="PROSITE" id="PS50110"/>
    </source>
</evidence>
<dbReference type="InterPro" id="IPR048714">
    <property type="entry name" value="DpiA-like_HTH"/>
</dbReference>
<dbReference type="SUPFAM" id="SSF52172">
    <property type="entry name" value="CheY-like"/>
    <property type="match status" value="1"/>
</dbReference>
<dbReference type="GO" id="GO:0003700">
    <property type="term" value="F:DNA-binding transcription factor activity"/>
    <property type="evidence" value="ECO:0007669"/>
    <property type="project" value="InterPro"/>
</dbReference>
<dbReference type="InterPro" id="IPR001789">
    <property type="entry name" value="Sig_transdc_resp-reg_receiver"/>
</dbReference>
<dbReference type="OrthoDB" id="9759232at2"/>
<keyword evidence="6" id="KW-0238">DNA-binding</keyword>
<evidence type="ECO:0000256" key="3">
    <source>
        <dbReference type="ARBA" id="ARBA00022553"/>
    </source>
</evidence>
<evidence type="ECO:0000256" key="7">
    <source>
        <dbReference type="ARBA" id="ARBA00023159"/>
    </source>
</evidence>
<dbReference type="InterPro" id="IPR051271">
    <property type="entry name" value="2C-system_Tx_regulators"/>
</dbReference>
<dbReference type="Pfam" id="PF00072">
    <property type="entry name" value="Response_reg"/>
    <property type="match status" value="1"/>
</dbReference>
<evidence type="ECO:0000313" key="12">
    <source>
        <dbReference type="Proteomes" id="UP000028091"/>
    </source>
</evidence>
<evidence type="ECO:0000256" key="2">
    <source>
        <dbReference type="ARBA" id="ARBA00022490"/>
    </source>
</evidence>
<sequence length="227" mass="25713">MTQIKVLLIEDDPMVQEVNKEFIMSVPGFQVAAVAGNGEQGIQLIKEIRPDLVVLDVYMPKKDGVKTLQDIRKQKIQVDVIVISAAKDKETIGVMLQNGARDYIIKPFKFERMKESLESYKAFKSKIRTAAEFSQEMLDDIIRKPAVKQENTWLPKGLNVHTMNEIKAYMRLQEGALSAEEVANALGIARVTARRYLDFLVKEGELKLDMQYGGIGRPVNKYIVHSD</sequence>
<evidence type="ECO:0000256" key="5">
    <source>
        <dbReference type="ARBA" id="ARBA00023015"/>
    </source>
</evidence>
<keyword evidence="2" id="KW-0963">Cytoplasm</keyword>
<dbReference type="Gene3D" id="1.10.10.10">
    <property type="entry name" value="Winged helix-like DNA-binding domain superfamily/Winged helix DNA-binding domain"/>
    <property type="match status" value="1"/>
</dbReference>
<dbReference type="InterPro" id="IPR024187">
    <property type="entry name" value="Sig_transdc_resp-reg_cit/mal"/>
</dbReference>
<evidence type="ECO:0000313" key="11">
    <source>
        <dbReference type="EMBL" id="KEP25410.1"/>
    </source>
</evidence>
<evidence type="ECO:0000256" key="8">
    <source>
        <dbReference type="ARBA" id="ARBA00023163"/>
    </source>
</evidence>
<keyword evidence="4" id="KW-0902">Two-component regulatory system</keyword>
<dbReference type="AlphaFoldDB" id="A0A081L834"/>
<dbReference type="InterPro" id="IPR011006">
    <property type="entry name" value="CheY-like_superfamily"/>
</dbReference>
<dbReference type="GO" id="GO:0000156">
    <property type="term" value="F:phosphorelay response regulator activity"/>
    <property type="evidence" value="ECO:0007669"/>
    <property type="project" value="TreeGrafter"/>
</dbReference>
<dbReference type="PROSITE" id="PS50110">
    <property type="entry name" value="RESPONSE_REGULATORY"/>
    <property type="match status" value="1"/>
</dbReference>
<evidence type="ECO:0000256" key="9">
    <source>
        <dbReference type="PROSITE-ProRule" id="PRU00169"/>
    </source>
</evidence>
<proteinExistence type="predicted"/>
<evidence type="ECO:0000256" key="6">
    <source>
        <dbReference type="ARBA" id="ARBA00023125"/>
    </source>
</evidence>
<dbReference type="InterPro" id="IPR036388">
    <property type="entry name" value="WH-like_DNA-bd_sf"/>
</dbReference>
<reference evidence="11 12" key="1">
    <citation type="submission" date="2012-09" db="EMBL/GenBank/DDBJ databases">
        <title>Genome Sequence of Bacillus sp. DW5-4.</title>
        <authorList>
            <person name="Lai Q."/>
            <person name="Liu Y."/>
            <person name="Shao Z."/>
        </authorList>
    </citation>
    <scope>NUCLEOTIDE SEQUENCE [LARGE SCALE GENOMIC DNA]</scope>
    <source>
        <strain evidence="11 12">DW5-4</strain>
    </source>
</reference>
<dbReference type="PANTHER" id="PTHR45526">
    <property type="entry name" value="TRANSCRIPTIONAL REGULATORY PROTEIN DPIA"/>
    <property type="match status" value="1"/>
</dbReference>
<dbReference type="GO" id="GO:0005737">
    <property type="term" value="C:cytoplasm"/>
    <property type="evidence" value="ECO:0007669"/>
    <property type="project" value="UniProtKB-SubCell"/>
</dbReference>
<keyword evidence="3 9" id="KW-0597">Phosphoprotein</keyword>
<dbReference type="eggNOG" id="COG4565">
    <property type="taxonomic scope" value="Bacteria"/>
</dbReference>
<evidence type="ECO:0000256" key="4">
    <source>
        <dbReference type="ARBA" id="ARBA00023012"/>
    </source>
</evidence>
<dbReference type="EMBL" id="JOTP01000023">
    <property type="protein sequence ID" value="KEP25410.1"/>
    <property type="molecule type" value="Genomic_DNA"/>
</dbReference>